<protein>
    <submittedName>
        <fullName evidence="2">Uncharacterized protein</fullName>
    </submittedName>
</protein>
<evidence type="ECO:0000256" key="1">
    <source>
        <dbReference type="SAM" id="MobiDB-lite"/>
    </source>
</evidence>
<gene>
    <name evidence="2" type="ORF">METZ01_LOCUS138477</name>
</gene>
<reference evidence="2" key="1">
    <citation type="submission" date="2018-05" db="EMBL/GenBank/DDBJ databases">
        <authorList>
            <person name="Lanie J.A."/>
            <person name="Ng W.-L."/>
            <person name="Kazmierczak K.M."/>
            <person name="Andrzejewski T.M."/>
            <person name="Davidsen T.M."/>
            <person name="Wayne K.J."/>
            <person name="Tettelin H."/>
            <person name="Glass J.I."/>
            <person name="Rusch D."/>
            <person name="Podicherti R."/>
            <person name="Tsui H.-C.T."/>
            <person name="Winkler M.E."/>
        </authorList>
    </citation>
    <scope>NUCLEOTIDE SEQUENCE</scope>
</reference>
<evidence type="ECO:0000313" key="2">
    <source>
        <dbReference type="EMBL" id="SVA85623.1"/>
    </source>
</evidence>
<feature type="region of interest" description="Disordered" evidence="1">
    <location>
        <begin position="59"/>
        <end position="139"/>
    </location>
</feature>
<sequence>MSEDSIFSCFRCGKKLKNGIEFWECGKCAKSGGMFSQSVKQENQFDFQNNAFSEGFERGARAEADAQGGIRAAEEEEGEKEEMRLRDRESRKEDTADPSGVDHYTTTYDEGYDLGDGEVPKGYEWSQEKGLKKKRFWEP</sequence>
<proteinExistence type="predicted"/>
<name>A0A381ZA40_9ZZZZ</name>
<dbReference type="EMBL" id="UINC01020380">
    <property type="protein sequence ID" value="SVA85623.1"/>
    <property type="molecule type" value="Genomic_DNA"/>
</dbReference>
<organism evidence="2">
    <name type="scientific">marine metagenome</name>
    <dbReference type="NCBI Taxonomy" id="408172"/>
    <lineage>
        <taxon>unclassified sequences</taxon>
        <taxon>metagenomes</taxon>
        <taxon>ecological metagenomes</taxon>
    </lineage>
</organism>
<feature type="compositionally biased region" description="Basic and acidic residues" evidence="1">
    <location>
        <begin position="81"/>
        <end position="95"/>
    </location>
</feature>
<feature type="compositionally biased region" description="Basic and acidic residues" evidence="1">
    <location>
        <begin position="118"/>
        <end position="139"/>
    </location>
</feature>
<accession>A0A381ZA40</accession>
<dbReference type="AlphaFoldDB" id="A0A381ZA40"/>